<protein>
    <submittedName>
        <fullName evidence="18">Uncharacterized protein</fullName>
    </submittedName>
</protein>
<dbReference type="InterPro" id="IPR001264">
    <property type="entry name" value="Glyco_trans_51"/>
</dbReference>
<evidence type="ECO:0000256" key="6">
    <source>
        <dbReference type="ARBA" id="ARBA00022679"/>
    </source>
</evidence>
<dbReference type="InterPro" id="IPR001460">
    <property type="entry name" value="PCN-bd_Tpept"/>
</dbReference>
<evidence type="ECO:0000256" key="2">
    <source>
        <dbReference type="ARBA" id="ARBA00007739"/>
    </source>
</evidence>
<keyword evidence="15" id="KW-0472">Membrane</keyword>
<evidence type="ECO:0000256" key="4">
    <source>
        <dbReference type="ARBA" id="ARBA00022670"/>
    </source>
</evidence>
<dbReference type="GO" id="GO:0008658">
    <property type="term" value="F:penicillin binding"/>
    <property type="evidence" value="ECO:0007669"/>
    <property type="project" value="InterPro"/>
</dbReference>
<dbReference type="Pfam" id="PF00905">
    <property type="entry name" value="Transpeptidase"/>
    <property type="match status" value="1"/>
</dbReference>
<dbReference type="InterPro" id="IPR023346">
    <property type="entry name" value="Lysozyme-like_dom_sf"/>
</dbReference>
<sequence length="649" mass="72401">MARRKRRNFTKLFILILLAGIAALAGLTLQILIQLPSVDALNTYVPSESTILYTADGKILARFHQEENRQVVPLSKISPYFINAVVATEDPHFYEHHGLDLLGIVRATVKNFAYGRVVEGGSTITQQLAKNLFLTRRKTIARKLAEAILAMQIERRYTKEEILELYLNQVYLGHNCYGIESAANLYFSKHAAELDLAEAAMIAGLIRGPELYSPYRNFKGSKIRQIYVINRMLDHNLAKEEAAKHAAIETLDFSPKNLKRYGELAPYFVTYVLQELIDKYGEDAVYHGGLRVYTTLDSKMQAAAEEVVAKYIDSEGKKYNFSQVGLVSIDPRTGFIRAMVGGKDFFESKFNRVTQAKRPPGSSFKPFVYAAAIEQGIYPGTILDDVATTFRVGVNRWNPFGVWKPNNFDNKFRGQVTMRYALEMSLNIPSIKLLETVGIQNVISLAQRLGIKSKLEPGLSLALGASEVTIMEMTSAFGVLANNGIRIEPTAIKKIEGRDGITLYEHEVKEEQVLDPNVSAITVDMMRGVISRGTGFRANIGRPAAAKTGTSQDYKDAWFIGFVPQLVTGVWVGNDNNRPMRGIAEVAICPRIWRSYNSIVLAGQPMLDFPHPEGLGPEDYLLTVPKPDPPEIEVETDSETTEEVEDDSN</sequence>
<dbReference type="GO" id="GO:0009002">
    <property type="term" value="F:serine-type D-Ala-D-Ala carboxypeptidase activity"/>
    <property type="evidence" value="ECO:0007669"/>
    <property type="project" value="UniProtKB-EC"/>
</dbReference>
<dbReference type="InterPro" id="IPR050396">
    <property type="entry name" value="Glycosyltr_51/Transpeptidase"/>
</dbReference>
<dbReference type="Gene3D" id="1.10.3810.10">
    <property type="entry name" value="Biosynthetic peptidoglycan transglycosylase-like"/>
    <property type="match status" value="1"/>
</dbReference>
<evidence type="ECO:0000256" key="5">
    <source>
        <dbReference type="ARBA" id="ARBA00022676"/>
    </source>
</evidence>
<evidence type="ECO:0000313" key="19">
    <source>
        <dbReference type="Proteomes" id="UP000178951"/>
    </source>
</evidence>
<keyword evidence="10" id="KW-0511">Multifunctional enzyme</keyword>
<evidence type="ECO:0000256" key="9">
    <source>
        <dbReference type="ARBA" id="ARBA00022984"/>
    </source>
</evidence>
<feature type="region of interest" description="Disordered" evidence="14">
    <location>
        <begin position="625"/>
        <end position="649"/>
    </location>
</feature>
<evidence type="ECO:0000256" key="13">
    <source>
        <dbReference type="ARBA" id="ARBA00049902"/>
    </source>
</evidence>
<dbReference type="PANTHER" id="PTHR32282:SF33">
    <property type="entry name" value="PEPTIDOGLYCAN GLYCOSYLTRANSFERASE"/>
    <property type="match status" value="1"/>
</dbReference>
<feature type="compositionally biased region" description="Acidic residues" evidence="14">
    <location>
        <begin position="630"/>
        <end position="649"/>
    </location>
</feature>
<comment type="caution">
    <text evidence="18">The sequence shown here is derived from an EMBL/GenBank/DDBJ whole genome shotgun (WGS) entry which is preliminary data.</text>
</comment>
<feature type="domain" description="Penicillin-binding protein transpeptidase" evidence="16">
    <location>
        <begin position="326"/>
        <end position="565"/>
    </location>
</feature>
<keyword evidence="15" id="KW-0812">Transmembrane</keyword>
<dbReference type="STRING" id="1802583.A2311_03045"/>
<gene>
    <name evidence="18" type="ORF">A2311_03045</name>
</gene>
<comment type="catalytic activity">
    <reaction evidence="13">
        <text>[GlcNAc-(1-&gt;4)-Mur2Ac(oyl-L-Ala-gamma-D-Glu-L-Lys-D-Ala-D-Ala)](n)-di-trans,octa-cis-undecaprenyl diphosphate + beta-D-GlcNAc-(1-&gt;4)-Mur2Ac(oyl-L-Ala-gamma-D-Glu-L-Lys-D-Ala-D-Ala)-di-trans,octa-cis-undecaprenyl diphosphate = [GlcNAc-(1-&gt;4)-Mur2Ac(oyl-L-Ala-gamma-D-Glu-L-Lys-D-Ala-D-Ala)](n+1)-di-trans,octa-cis-undecaprenyl diphosphate + di-trans,octa-cis-undecaprenyl diphosphate + H(+)</text>
        <dbReference type="Rhea" id="RHEA:23708"/>
        <dbReference type="Rhea" id="RHEA-COMP:9602"/>
        <dbReference type="Rhea" id="RHEA-COMP:9603"/>
        <dbReference type="ChEBI" id="CHEBI:15378"/>
        <dbReference type="ChEBI" id="CHEBI:58405"/>
        <dbReference type="ChEBI" id="CHEBI:60033"/>
        <dbReference type="ChEBI" id="CHEBI:78435"/>
        <dbReference type="EC" id="2.4.99.28"/>
    </reaction>
</comment>
<dbReference type="EMBL" id="MEUF01000014">
    <property type="protein sequence ID" value="OGC36450.1"/>
    <property type="molecule type" value="Genomic_DNA"/>
</dbReference>
<keyword evidence="4" id="KW-0645">Protease</keyword>
<evidence type="ECO:0000256" key="10">
    <source>
        <dbReference type="ARBA" id="ARBA00023268"/>
    </source>
</evidence>
<dbReference type="SUPFAM" id="SSF53955">
    <property type="entry name" value="Lysozyme-like"/>
    <property type="match status" value="1"/>
</dbReference>
<keyword evidence="5" id="KW-0328">Glycosyltransferase</keyword>
<evidence type="ECO:0000313" key="18">
    <source>
        <dbReference type="EMBL" id="OGC36450.1"/>
    </source>
</evidence>
<dbReference type="GO" id="GO:0008955">
    <property type="term" value="F:peptidoglycan glycosyltransferase activity"/>
    <property type="evidence" value="ECO:0007669"/>
    <property type="project" value="UniProtKB-EC"/>
</dbReference>
<reference evidence="18 19" key="1">
    <citation type="journal article" date="2016" name="Nat. Commun.">
        <title>Thousands of microbial genomes shed light on interconnected biogeochemical processes in an aquifer system.</title>
        <authorList>
            <person name="Anantharaman K."/>
            <person name="Brown C.T."/>
            <person name="Hug L.A."/>
            <person name="Sharon I."/>
            <person name="Castelle C.J."/>
            <person name="Probst A.J."/>
            <person name="Thomas B.C."/>
            <person name="Singh A."/>
            <person name="Wilkins M.J."/>
            <person name="Karaoz U."/>
            <person name="Brodie E.L."/>
            <person name="Williams K.H."/>
            <person name="Hubbard S.S."/>
            <person name="Banfield J.F."/>
        </authorList>
    </citation>
    <scope>NUCLEOTIDE SEQUENCE [LARGE SCALE GENOMIC DNA]</scope>
</reference>
<evidence type="ECO:0000256" key="11">
    <source>
        <dbReference type="ARBA" id="ARBA00023316"/>
    </source>
</evidence>
<comment type="catalytic activity">
    <reaction evidence="12">
        <text>Preferential cleavage: (Ac)2-L-Lys-D-Ala-|-D-Ala. Also transpeptidation of peptidyl-alanyl moieties that are N-acyl substituents of D-alanine.</text>
        <dbReference type="EC" id="3.4.16.4"/>
    </reaction>
</comment>
<feature type="domain" description="Glycosyl transferase family 51" evidence="17">
    <location>
        <begin position="56"/>
        <end position="232"/>
    </location>
</feature>
<dbReference type="GO" id="GO:0008360">
    <property type="term" value="P:regulation of cell shape"/>
    <property type="evidence" value="ECO:0007669"/>
    <property type="project" value="UniProtKB-KW"/>
</dbReference>
<dbReference type="NCBIfam" id="TIGR02074">
    <property type="entry name" value="PBP_1a_fam"/>
    <property type="match status" value="1"/>
</dbReference>
<dbReference type="Gene3D" id="3.40.710.10">
    <property type="entry name" value="DD-peptidase/beta-lactamase superfamily"/>
    <property type="match status" value="1"/>
</dbReference>
<comment type="similarity">
    <text evidence="2">In the N-terminal section; belongs to the glycosyltransferase 51 family.</text>
</comment>
<dbReference type="SUPFAM" id="SSF56601">
    <property type="entry name" value="beta-lactamase/transpeptidase-like"/>
    <property type="match status" value="1"/>
</dbReference>
<dbReference type="GO" id="GO:0030288">
    <property type="term" value="C:outer membrane-bounded periplasmic space"/>
    <property type="evidence" value="ECO:0007669"/>
    <property type="project" value="TreeGrafter"/>
</dbReference>
<dbReference type="GO" id="GO:0009252">
    <property type="term" value="P:peptidoglycan biosynthetic process"/>
    <property type="evidence" value="ECO:0007669"/>
    <property type="project" value="UniProtKB-KW"/>
</dbReference>
<organism evidence="18 19">
    <name type="scientific">candidate division WOR-1 bacterium RIFOXYB2_FULL_48_7</name>
    <dbReference type="NCBI Taxonomy" id="1802583"/>
    <lineage>
        <taxon>Bacteria</taxon>
        <taxon>Bacillati</taxon>
        <taxon>Saganbacteria</taxon>
    </lineage>
</organism>
<dbReference type="Pfam" id="PF00912">
    <property type="entry name" value="Transgly"/>
    <property type="match status" value="1"/>
</dbReference>
<evidence type="ECO:0000256" key="12">
    <source>
        <dbReference type="ARBA" id="ARBA00034000"/>
    </source>
</evidence>
<name>A0A1F4TV60_UNCSA</name>
<keyword evidence="9" id="KW-0573">Peptidoglycan synthesis</keyword>
<comment type="similarity">
    <text evidence="1">In the C-terminal section; belongs to the transpeptidase family.</text>
</comment>
<evidence type="ECO:0000256" key="3">
    <source>
        <dbReference type="ARBA" id="ARBA00022645"/>
    </source>
</evidence>
<evidence type="ECO:0000256" key="14">
    <source>
        <dbReference type="SAM" id="MobiDB-lite"/>
    </source>
</evidence>
<evidence type="ECO:0000256" key="7">
    <source>
        <dbReference type="ARBA" id="ARBA00022801"/>
    </source>
</evidence>
<accession>A0A1F4TV60</accession>
<keyword evidence="15" id="KW-1133">Transmembrane helix</keyword>
<proteinExistence type="inferred from homology"/>
<dbReference type="PANTHER" id="PTHR32282">
    <property type="entry name" value="BINDING PROTEIN TRANSPEPTIDASE, PUTATIVE-RELATED"/>
    <property type="match status" value="1"/>
</dbReference>
<evidence type="ECO:0000259" key="17">
    <source>
        <dbReference type="Pfam" id="PF00912"/>
    </source>
</evidence>
<dbReference type="InterPro" id="IPR012338">
    <property type="entry name" value="Beta-lactam/transpept-like"/>
</dbReference>
<evidence type="ECO:0000259" key="16">
    <source>
        <dbReference type="Pfam" id="PF00905"/>
    </source>
</evidence>
<keyword evidence="7" id="KW-0378">Hydrolase</keyword>
<evidence type="ECO:0000256" key="1">
    <source>
        <dbReference type="ARBA" id="ARBA00007090"/>
    </source>
</evidence>
<keyword evidence="3" id="KW-0121">Carboxypeptidase</keyword>
<evidence type="ECO:0000256" key="8">
    <source>
        <dbReference type="ARBA" id="ARBA00022960"/>
    </source>
</evidence>
<dbReference type="GO" id="GO:0006508">
    <property type="term" value="P:proteolysis"/>
    <property type="evidence" value="ECO:0007669"/>
    <property type="project" value="UniProtKB-KW"/>
</dbReference>
<dbReference type="AlphaFoldDB" id="A0A1F4TV60"/>
<feature type="transmembrane region" description="Helical" evidence="15">
    <location>
        <begin position="12"/>
        <end position="33"/>
    </location>
</feature>
<keyword evidence="6" id="KW-0808">Transferase</keyword>
<evidence type="ECO:0000256" key="15">
    <source>
        <dbReference type="SAM" id="Phobius"/>
    </source>
</evidence>
<dbReference type="InterPro" id="IPR036950">
    <property type="entry name" value="PBP_transglycosylase"/>
</dbReference>
<dbReference type="Proteomes" id="UP000178951">
    <property type="component" value="Unassembled WGS sequence"/>
</dbReference>
<keyword evidence="8" id="KW-0133">Cell shape</keyword>
<dbReference type="GO" id="GO:0071555">
    <property type="term" value="P:cell wall organization"/>
    <property type="evidence" value="ECO:0007669"/>
    <property type="project" value="UniProtKB-KW"/>
</dbReference>
<keyword evidence="11" id="KW-0961">Cell wall biogenesis/degradation</keyword>
<dbReference type="FunFam" id="1.10.3810.10:FF:000001">
    <property type="entry name" value="Penicillin-binding protein 1A"/>
    <property type="match status" value="1"/>
</dbReference>